<comment type="caution">
    <text evidence="1">The sequence shown here is derived from an EMBL/GenBank/DDBJ whole genome shotgun (WGS) entry which is preliminary data.</text>
</comment>
<keyword evidence="2" id="KW-1185">Reference proteome</keyword>
<dbReference type="InterPro" id="IPR026990">
    <property type="entry name" value="TnpW"/>
</dbReference>
<proteinExistence type="predicted"/>
<dbReference type="RefSeq" id="WP_349230273.1">
    <property type="nucleotide sequence ID" value="NZ_JBBMFJ010000035.1"/>
</dbReference>
<name>A0ABV1HPI7_9FIRM</name>
<organism evidence="1 2">
    <name type="scientific">Ventrimonas faecis</name>
    <dbReference type="NCBI Taxonomy" id="3133170"/>
    <lineage>
        <taxon>Bacteria</taxon>
        <taxon>Bacillati</taxon>
        <taxon>Bacillota</taxon>
        <taxon>Clostridia</taxon>
        <taxon>Lachnospirales</taxon>
        <taxon>Lachnospiraceae</taxon>
        <taxon>Ventrimonas</taxon>
    </lineage>
</organism>
<evidence type="ECO:0000313" key="1">
    <source>
        <dbReference type="EMBL" id="MEQ2564237.1"/>
    </source>
</evidence>
<dbReference type="EMBL" id="JBBMFJ010000035">
    <property type="protein sequence ID" value="MEQ2564237.1"/>
    <property type="molecule type" value="Genomic_DNA"/>
</dbReference>
<evidence type="ECO:0000313" key="2">
    <source>
        <dbReference type="Proteomes" id="UP001437460"/>
    </source>
</evidence>
<accession>A0ABV1HPI7</accession>
<gene>
    <name evidence="1" type="ORF">WMO41_13870</name>
</gene>
<dbReference type="Proteomes" id="UP001437460">
    <property type="component" value="Unassembled WGS sequence"/>
</dbReference>
<reference evidence="1 2" key="1">
    <citation type="submission" date="2024-03" db="EMBL/GenBank/DDBJ databases">
        <title>Human intestinal bacterial collection.</title>
        <authorList>
            <person name="Pauvert C."/>
            <person name="Hitch T.C.A."/>
            <person name="Clavel T."/>
        </authorList>
    </citation>
    <scope>NUCLEOTIDE SEQUENCE [LARGE SCALE GENOMIC DNA]</scope>
    <source>
        <strain evidence="1 2">CLA-AP-H27</strain>
    </source>
</reference>
<protein>
    <submittedName>
        <fullName evidence="1">Transposon-encoded TnpW family protein</fullName>
    </submittedName>
</protein>
<dbReference type="Pfam" id="PF14202">
    <property type="entry name" value="TnpW"/>
    <property type="match status" value="1"/>
</dbReference>
<sequence>MSRAARGWDPRGAEKPFSHPFLLFFVSYQNMICFQTIRKGLTMKTTVSSEKKYAPPKRSEKQIGNTTFIVNSFFWEKDGEGIAVKLERLMKADVQKEATT</sequence>